<proteinExistence type="predicted"/>
<evidence type="ECO:0000256" key="1">
    <source>
        <dbReference type="SAM" id="MobiDB-lite"/>
    </source>
</evidence>
<organism evidence="2 3">
    <name type="scientific">Solanum bulbocastanum</name>
    <name type="common">Wild potato</name>
    <dbReference type="NCBI Taxonomy" id="147425"/>
    <lineage>
        <taxon>Eukaryota</taxon>
        <taxon>Viridiplantae</taxon>
        <taxon>Streptophyta</taxon>
        <taxon>Embryophyta</taxon>
        <taxon>Tracheophyta</taxon>
        <taxon>Spermatophyta</taxon>
        <taxon>Magnoliopsida</taxon>
        <taxon>eudicotyledons</taxon>
        <taxon>Gunneridae</taxon>
        <taxon>Pentapetalae</taxon>
        <taxon>asterids</taxon>
        <taxon>lamiids</taxon>
        <taxon>Solanales</taxon>
        <taxon>Solanaceae</taxon>
        <taxon>Solanoideae</taxon>
        <taxon>Solaneae</taxon>
        <taxon>Solanum</taxon>
    </lineage>
</organism>
<evidence type="ECO:0000313" key="2">
    <source>
        <dbReference type="EMBL" id="KAK6773275.1"/>
    </source>
</evidence>
<accession>A0AAN8XYT3</accession>
<dbReference type="Proteomes" id="UP001371456">
    <property type="component" value="Unassembled WGS sequence"/>
</dbReference>
<name>A0AAN8XYT3_SOLBU</name>
<keyword evidence="3" id="KW-1185">Reference proteome</keyword>
<sequence>MAPKKRANKAKTNTSDGKEILKLPVAIIENEKTKSPPKNMTHGVELSSIEKT</sequence>
<dbReference type="AlphaFoldDB" id="A0AAN8XYT3"/>
<feature type="region of interest" description="Disordered" evidence="1">
    <location>
        <begin position="31"/>
        <end position="52"/>
    </location>
</feature>
<protein>
    <submittedName>
        <fullName evidence="2">Uncharacterized protein</fullName>
    </submittedName>
</protein>
<evidence type="ECO:0000313" key="3">
    <source>
        <dbReference type="Proteomes" id="UP001371456"/>
    </source>
</evidence>
<gene>
    <name evidence="2" type="ORF">RDI58_028513</name>
</gene>
<comment type="caution">
    <text evidence="2">The sequence shown here is derived from an EMBL/GenBank/DDBJ whole genome shotgun (WGS) entry which is preliminary data.</text>
</comment>
<dbReference type="EMBL" id="JBANQN010000012">
    <property type="protein sequence ID" value="KAK6773275.1"/>
    <property type="molecule type" value="Genomic_DNA"/>
</dbReference>
<reference evidence="2 3" key="1">
    <citation type="submission" date="2024-02" db="EMBL/GenBank/DDBJ databases">
        <title>de novo genome assembly of Solanum bulbocastanum strain 11H21.</title>
        <authorList>
            <person name="Hosaka A.J."/>
        </authorList>
    </citation>
    <scope>NUCLEOTIDE SEQUENCE [LARGE SCALE GENOMIC DNA]</scope>
    <source>
        <tissue evidence="2">Young leaves</tissue>
    </source>
</reference>